<organism evidence="3 4">
    <name type="scientific">Araneus ventricosus</name>
    <name type="common">Orbweaver spider</name>
    <name type="synonym">Epeira ventricosa</name>
    <dbReference type="NCBI Taxonomy" id="182803"/>
    <lineage>
        <taxon>Eukaryota</taxon>
        <taxon>Metazoa</taxon>
        <taxon>Ecdysozoa</taxon>
        <taxon>Arthropoda</taxon>
        <taxon>Chelicerata</taxon>
        <taxon>Arachnida</taxon>
        <taxon>Araneae</taxon>
        <taxon>Araneomorphae</taxon>
        <taxon>Entelegynae</taxon>
        <taxon>Araneoidea</taxon>
        <taxon>Araneidae</taxon>
        <taxon>Araneus</taxon>
    </lineage>
</organism>
<dbReference type="InterPro" id="IPR012340">
    <property type="entry name" value="NA-bd_OB-fold"/>
</dbReference>
<keyword evidence="1 2" id="KW-0238">DNA-binding</keyword>
<evidence type="ECO:0000256" key="1">
    <source>
        <dbReference type="ARBA" id="ARBA00023125"/>
    </source>
</evidence>
<dbReference type="GO" id="GO:0003697">
    <property type="term" value="F:single-stranded DNA binding"/>
    <property type="evidence" value="ECO:0007669"/>
    <property type="project" value="InterPro"/>
</dbReference>
<dbReference type="FunFam" id="2.40.50.140:FF:000269">
    <property type="entry name" value="Single-stranded DNA-binding protein"/>
    <property type="match status" value="1"/>
</dbReference>
<sequence length="171" mass="19486">MNHLRNSFSNIILQKNRSAKLLMPLCSKTRLCHATTNMNPENVPRMHLEKSVNHVTLLGRVGIDPQLRGTETKPVVVFTLATNTNYKYETGEIRQKTDWHRITVFKNSLRDTVLEYLRKGNRVYVEGRIVYSEYNDTKGTTCTSTSIVANDVVFLGSAHRAELDVDTEETS</sequence>
<dbReference type="SUPFAM" id="SSF50249">
    <property type="entry name" value="Nucleic acid-binding proteins"/>
    <property type="match status" value="1"/>
</dbReference>
<evidence type="ECO:0000256" key="2">
    <source>
        <dbReference type="PROSITE-ProRule" id="PRU00252"/>
    </source>
</evidence>
<dbReference type="NCBIfam" id="TIGR00621">
    <property type="entry name" value="ssb"/>
    <property type="match status" value="1"/>
</dbReference>
<dbReference type="CDD" id="cd04496">
    <property type="entry name" value="SSB_OBF"/>
    <property type="match status" value="1"/>
</dbReference>
<protein>
    <submittedName>
        <fullName evidence="3">Single-stranded DNA-binding protein, mitochondrial</fullName>
    </submittedName>
</protein>
<dbReference type="PANTHER" id="PTHR10302:SF0">
    <property type="entry name" value="SINGLE-STRANDED DNA-BINDING PROTEIN, MITOCHONDRIAL"/>
    <property type="match status" value="1"/>
</dbReference>
<reference evidence="3 4" key="1">
    <citation type="journal article" date="2019" name="Sci. Rep.">
        <title>Orb-weaving spider Araneus ventricosus genome elucidates the spidroin gene catalogue.</title>
        <authorList>
            <person name="Kono N."/>
            <person name="Nakamura H."/>
            <person name="Ohtoshi R."/>
            <person name="Moran D.A.P."/>
            <person name="Shinohara A."/>
            <person name="Yoshida Y."/>
            <person name="Fujiwara M."/>
            <person name="Mori M."/>
            <person name="Tomita M."/>
            <person name="Arakawa K."/>
        </authorList>
    </citation>
    <scope>NUCLEOTIDE SEQUENCE [LARGE SCALE GENOMIC DNA]</scope>
</reference>
<dbReference type="GO" id="GO:0042645">
    <property type="term" value="C:mitochondrial nucleoid"/>
    <property type="evidence" value="ECO:0007669"/>
    <property type="project" value="TreeGrafter"/>
</dbReference>
<dbReference type="HAMAP" id="MF_00984">
    <property type="entry name" value="SSB"/>
    <property type="match status" value="1"/>
</dbReference>
<dbReference type="PROSITE" id="PS50935">
    <property type="entry name" value="SSB"/>
    <property type="match status" value="1"/>
</dbReference>
<gene>
    <name evidence="3" type="primary">mtSSB</name>
    <name evidence="3" type="ORF">AVEN_249151_1</name>
</gene>
<comment type="caution">
    <text evidence="3">The sequence shown here is derived from an EMBL/GenBank/DDBJ whole genome shotgun (WGS) entry which is preliminary data.</text>
</comment>
<evidence type="ECO:0000313" key="3">
    <source>
        <dbReference type="EMBL" id="GBM11409.1"/>
    </source>
</evidence>
<dbReference type="Proteomes" id="UP000499080">
    <property type="component" value="Unassembled WGS sequence"/>
</dbReference>
<dbReference type="InterPro" id="IPR011344">
    <property type="entry name" value="ssDNA-bd"/>
</dbReference>
<dbReference type="AlphaFoldDB" id="A0A4Y2D545"/>
<keyword evidence="4" id="KW-1185">Reference proteome</keyword>
<proteinExistence type="inferred from homology"/>
<dbReference type="Pfam" id="PF00436">
    <property type="entry name" value="SSB"/>
    <property type="match status" value="1"/>
</dbReference>
<dbReference type="EMBL" id="BGPR01000299">
    <property type="protein sequence ID" value="GBM11409.1"/>
    <property type="molecule type" value="Genomic_DNA"/>
</dbReference>
<evidence type="ECO:0000313" key="4">
    <source>
        <dbReference type="Proteomes" id="UP000499080"/>
    </source>
</evidence>
<dbReference type="PANTHER" id="PTHR10302">
    <property type="entry name" value="SINGLE-STRANDED DNA-BINDING PROTEIN"/>
    <property type="match status" value="1"/>
</dbReference>
<dbReference type="OrthoDB" id="1078367at2759"/>
<dbReference type="Gene3D" id="2.40.50.140">
    <property type="entry name" value="Nucleic acid-binding proteins"/>
    <property type="match status" value="1"/>
</dbReference>
<dbReference type="InterPro" id="IPR000424">
    <property type="entry name" value="Primosome_PriB/ssb"/>
</dbReference>
<dbReference type="GO" id="GO:0006264">
    <property type="term" value="P:mitochondrial DNA replication"/>
    <property type="evidence" value="ECO:0007669"/>
    <property type="project" value="TreeGrafter"/>
</dbReference>
<name>A0A4Y2D545_ARAVE</name>
<accession>A0A4Y2D545</accession>